<evidence type="ECO:0000313" key="2">
    <source>
        <dbReference type="EMBL" id="JAV79692.1"/>
    </source>
</evidence>
<protein>
    <recommendedName>
        <fullName evidence="3">Retrotransposon gag domain-containing protein</fullName>
    </recommendedName>
</protein>
<evidence type="ECO:0008006" key="3">
    <source>
        <dbReference type="Google" id="ProtNLM"/>
    </source>
</evidence>
<dbReference type="PANTHER" id="PTHR33198:SF19">
    <property type="entry name" value="CCHC-TYPE DOMAIN-CONTAINING PROTEIN"/>
    <property type="match status" value="1"/>
</dbReference>
<organism evidence="2">
    <name type="scientific">Photinus pyralis</name>
    <name type="common">Common eastern firefly</name>
    <name type="synonym">Lampyris pyralis</name>
    <dbReference type="NCBI Taxonomy" id="7054"/>
    <lineage>
        <taxon>Eukaryota</taxon>
        <taxon>Metazoa</taxon>
        <taxon>Ecdysozoa</taxon>
        <taxon>Arthropoda</taxon>
        <taxon>Hexapoda</taxon>
        <taxon>Insecta</taxon>
        <taxon>Pterygota</taxon>
        <taxon>Neoptera</taxon>
        <taxon>Endopterygota</taxon>
        <taxon>Coleoptera</taxon>
        <taxon>Polyphaga</taxon>
        <taxon>Elateriformia</taxon>
        <taxon>Elateroidea</taxon>
        <taxon>Lampyridae</taxon>
        <taxon>Lampyrinae</taxon>
        <taxon>Photinus</taxon>
    </lineage>
</organism>
<proteinExistence type="predicted"/>
<evidence type="ECO:0000256" key="1">
    <source>
        <dbReference type="SAM" id="Coils"/>
    </source>
</evidence>
<keyword evidence="1" id="KW-0175">Coiled coil</keyword>
<name>A0A1Y1M1C4_PHOPY</name>
<dbReference type="EMBL" id="GEZM01042721">
    <property type="protein sequence ID" value="JAV79685.1"/>
    <property type="molecule type" value="Transcribed_RNA"/>
</dbReference>
<dbReference type="EMBL" id="GEZM01042713">
    <property type="protein sequence ID" value="JAV79692.1"/>
    <property type="molecule type" value="Transcribed_RNA"/>
</dbReference>
<dbReference type="PANTHER" id="PTHR33198">
    <property type="entry name" value="ANK_REP_REGION DOMAIN-CONTAINING PROTEIN-RELATED"/>
    <property type="match status" value="1"/>
</dbReference>
<dbReference type="AlphaFoldDB" id="A0A1Y1M1C4"/>
<dbReference type="EMBL" id="GEZM01042714">
    <property type="protein sequence ID" value="JAV79691.1"/>
    <property type="molecule type" value="Transcribed_RNA"/>
</dbReference>
<reference evidence="2" key="1">
    <citation type="journal article" date="2016" name="Sci. Rep.">
        <title>Molecular characterization of firefly nuptial gifts: a multi-omics approach sheds light on postcopulatory sexual selection.</title>
        <authorList>
            <person name="Al-Wathiqui N."/>
            <person name="Fallon T.R."/>
            <person name="South A."/>
            <person name="Weng J.K."/>
            <person name="Lewis S.M."/>
        </authorList>
    </citation>
    <scope>NUCLEOTIDE SEQUENCE</scope>
</reference>
<accession>A0A1Y1M1C4</accession>
<feature type="coiled-coil region" evidence="1">
    <location>
        <begin position="47"/>
        <end position="74"/>
    </location>
</feature>
<sequence length="228" mass="26431">MATEMGSKLENVLDRICNVLQDLHETQRNSTGTGNAIPKRKVHFHSYDETNETMENFIDRLENYLERKEIAEDKEKVGMLLELIPPSVFQTLTNLTVPEKPKAKTYDVLINLLRTHLSPKPNVFAQQHRFAVRIQNEGESIMKFIEELKRLSINCSFTCTDCGKSTIETHLRTQFIRGLRDDDIRQELLRLKEDTKFDEIVREATAINTSKIETKKSEVRANFCSRLC</sequence>